<comment type="similarity">
    <text evidence="1">Belongs to the glycosyl hydrolase 18 family. Chitinase class V subfamily.</text>
</comment>
<dbReference type="PROSITE" id="PS51910">
    <property type="entry name" value="GH18_2"/>
    <property type="match status" value="1"/>
</dbReference>
<feature type="region of interest" description="Disordered" evidence="5">
    <location>
        <begin position="1697"/>
        <end position="1721"/>
    </location>
</feature>
<dbReference type="Pfam" id="PF14040">
    <property type="entry name" value="DNase_NucA_NucB"/>
    <property type="match status" value="1"/>
</dbReference>
<dbReference type="InterPro" id="IPR018371">
    <property type="entry name" value="Chitin-binding_1_CS"/>
</dbReference>
<feature type="signal peptide" evidence="6">
    <location>
        <begin position="1"/>
        <end position="30"/>
    </location>
</feature>
<dbReference type="SMART" id="SM00270">
    <property type="entry name" value="ChtBD1"/>
    <property type="match status" value="1"/>
</dbReference>
<dbReference type="Gene3D" id="3.20.20.80">
    <property type="entry name" value="Glycosidases"/>
    <property type="match status" value="1"/>
</dbReference>
<proteinExistence type="inferred from homology"/>
<gene>
    <name evidence="9" type="ORF">SCAR479_08278</name>
</gene>
<keyword evidence="6" id="KW-0732">Signal</keyword>
<evidence type="ECO:0000256" key="1">
    <source>
        <dbReference type="ARBA" id="ARBA00008682"/>
    </source>
</evidence>
<dbReference type="SUPFAM" id="SSF57016">
    <property type="entry name" value="Plant lectins/antimicrobial peptides"/>
    <property type="match status" value="1"/>
</dbReference>
<dbReference type="PROSITE" id="PS00026">
    <property type="entry name" value="CHIT_BIND_I_1"/>
    <property type="match status" value="1"/>
</dbReference>
<feature type="region of interest" description="Disordered" evidence="5">
    <location>
        <begin position="1741"/>
        <end position="1770"/>
    </location>
</feature>
<feature type="chain" id="PRO_5047443339" description="chitinase" evidence="6">
    <location>
        <begin position="31"/>
        <end position="1916"/>
    </location>
</feature>
<dbReference type="InterPro" id="IPR050314">
    <property type="entry name" value="Glycosyl_Hydrlase_18"/>
</dbReference>
<dbReference type="PANTHER" id="PTHR11177:SF402">
    <property type="entry name" value="CHITINASE"/>
    <property type="match status" value="1"/>
</dbReference>
<dbReference type="InterPro" id="IPR029070">
    <property type="entry name" value="Chitinase_insertion_sf"/>
</dbReference>
<accession>A0ABR2XMJ1</accession>
<dbReference type="EC" id="3.2.1.14" evidence="2"/>
<protein>
    <recommendedName>
        <fullName evidence="2">chitinase</fullName>
        <ecNumber evidence="2">3.2.1.14</ecNumber>
    </recommendedName>
</protein>
<dbReference type="SMART" id="SM00636">
    <property type="entry name" value="Glyco_18"/>
    <property type="match status" value="1"/>
</dbReference>
<name>A0ABR2XMJ1_9PEZI</name>
<keyword evidence="10" id="KW-1185">Reference proteome</keyword>
<sequence>MSCQREGPKSSSASLFLIYLVLASLWTVQAQQGKCGFGSDFCGNGCVANCNAKPECGTGAPSGQSDCPLSVCCSQQGFCGTTDDFCDNAQGNSGFPIIRPDPQNCAVPSGANPLDALARVAYYDVNGASRGCDQMQPEGIPGGVLTHVNVAFEGVTTGNQITENNGPIVARVSRLKKRYNGLRVNIAVGGFDFGTSPDTQYYLSDMASSQDNRATFINSVVSYIQKFALNGIDLVWDFPQVQDTSNLVSLVSEMRTVFTEKDPSWEITVALPMQYLNMRYFNLDDLSDQVDFFNVMTYDLHGPWDQPYLWSDQQTGTVRGHADSRDIETGLDLLWRNGVTPDKVVMGLSLLGRGFLLQDTSCTTPGNCINSYQEIRDRQSQLGSVTSYNSDTTVKYMVYGSNQWISFDDSQSFEDKYTLLKSHCLRGLHIWSIDWDTAMLDGTAAIFGDDATSRAVLEDDLDDREATMLVNDLAAYTGQNCHLSYQCVSADIGTGPDPSGACSGGYSSVAVAHDPEYIGSPPVGGSSVTCDKGSWKHVCCPTGAMPKNCEWTPDTSSPLDILGICPTGCGADQFQLTRDSYADFQGNKPCGFFSKRSLCCDASEVVDTCRWTDDCATSANGGTLCNDDEEQVAERMDKADGGTCLSIQVGPVTGPSGPPMAQTYRAYCCPKADPLKNCVWSNDASNFPTPDPQYQQYQLIKECSTQWCPGTKLDVTKASNPQTLSELNAQNNNFCLAWQNLPGSPSQFSLCCDPPTHFNRNWPVFPAYLWSHNDNSSDADVTWEWADNFGNNDGDTTPNDLEDDPGSDPYGFIMLDGTPGSINQAFSKAFTVIQRDEPPAIVRRSSPLTSNRTAIDSTFDHSEGTIRVYCNHPHDSPQCRRVFYKGAKDTIIRLPAHIGEGPWARIVSMEPEPEAETQDQMPSWVLKKRSDADNRNGVYVVKYDYNFAAIQRKDDTEFVNLRVDYTNLADYWNTVTNAPPNSSTSDTKRKRSMEDTALRFHEWKARVDSAKEGDALDSPETYTAKAKFKRAEQPLYSRTNRDEGSHPDDEHETSILAPSTIEKRWFGAFVEWVRRVTTLTSTNTGSLPMGFSKAFTLYSGRLSCTNDVGVTLNAGLDITTDVALQMHTMYSYYLSGSIVPFQVNDAYAFVRVQPELSTGITINGNAELIYTSEVRKIIDTISYPGLAIKGIAAVGPTLDIYGQITGSVTIAGDMRIGAKYTFQPIEVYVPNDEATHDRATAALQDNNRHVGLEPVFEAQVKAAVAFDVRITPEVDMGIKVGGIFGTTSLVDAHVAAFANTSLHFYADVTTQTNGQDSNWSYTYGVDFLYRIGLTVVAQIYLYGRWQPGTYYPVDWQTIHLYGPIVFNSIPEGTAEKRSLMLTSEPLDGALFGTAKWPRLSSAGVELDTALLMTSNTTSVDELDDYTVYTRDDEGAEEEQEFPNKASTFQVGSFKCTTGPGRCSRFEPQADAAPANDKRRVGLISPIEHGGSLAPRVHQIQKRAPTDCSRILPRYYFNCNGFFQDVQLTGTTGATVMLPGICTSIRAFMLNRQIANEEYTLQWDPNGSGTRQRQACAGVCTADNRNKQMTLFGQSGRGIPPVSNCDEFPFAGSMEGGNGFIGLQSAANPLGVTRTCVAAYQNDLQGQCNSVLSSIRTNVNYFNDPNKPTEDNPLPKLWNDNGWTRKGAWGDNRQRLASYPATEPQPPSAGMSQADRSDPNNLGWFQKRNFTVQLAYTATSNPSASAFRPSSFTAGRIQDPSDGQAQQPSTHAVSANDASWIICAVNIQGQQRYSYSSFNGWCWDGQSMRDVWNRATYATLFGTFVPPQQFSYFACKIDFQGSPGLAKRDQVPLGFFGNDPIYNIERVHGPNTTFTVDVPLDQMPEAARQIRAEVQRERAAEFDAIQKLRLHKLKSIE</sequence>
<dbReference type="CDD" id="cd00035">
    <property type="entry name" value="ChtBD1"/>
    <property type="match status" value="1"/>
</dbReference>
<evidence type="ECO:0000313" key="10">
    <source>
        <dbReference type="Proteomes" id="UP001465668"/>
    </source>
</evidence>
<dbReference type="InterPro" id="IPR011583">
    <property type="entry name" value="Chitinase_II/V-like_cat"/>
</dbReference>
<evidence type="ECO:0000256" key="2">
    <source>
        <dbReference type="ARBA" id="ARBA00012729"/>
    </source>
</evidence>
<feature type="compositionally biased region" description="Basic and acidic residues" evidence="5">
    <location>
        <begin position="1039"/>
        <end position="1053"/>
    </location>
</feature>
<dbReference type="Pfam" id="PF00187">
    <property type="entry name" value="Chitin_bind_1"/>
    <property type="match status" value="1"/>
</dbReference>
<dbReference type="InterPro" id="IPR029476">
    <property type="entry name" value="DNase_NucA_NucB"/>
</dbReference>
<dbReference type="SUPFAM" id="SSF51445">
    <property type="entry name" value="(Trans)glycosidases"/>
    <property type="match status" value="1"/>
</dbReference>
<dbReference type="InterPro" id="IPR036861">
    <property type="entry name" value="Endochitinase-like_sf"/>
</dbReference>
<evidence type="ECO:0000256" key="6">
    <source>
        <dbReference type="SAM" id="SignalP"/>
    </source>
</evidence>
<comment type="caution">
    <text evidence="4">Lacks conserved residue(s) required for the propagation of feature annotation.</text>
</comment>
<dbReference type="InterPro" id="IPR001002">
    <property type="entry name" value="Chitin-bd_1"/>
</dbReference>
<dbReference type="EMBL" id="JARVKM010000037">
    <property type="protein sequence ID" value="KAK9775004.1"/>
    <property type="molecule type" value="Genomic_DNA"/>
</dbReference>
<feature type="region of interest" description="Disordered" evidence="5">
    <location>
        <begin position="1030"/>
        <end position="1054"/>
    </location>
</feature>
<evidence type="ECO:0000259" key="8">
    <source>
        <dbReference type="PROSITE" id="PS51910"/>
    </source>
</evidence>
<evidence type="ECO:0000256" key="4">
    <source>
        <dbReference type="PROSITE-ProRule" id="PRU00261"/>
    </source>
</evidence>
<dbReference type="PANTHER" id="PTHR11177">
    <property type="entry name" value="CHITINASE"/>
    <property type="match status" value="1"/>
</dbReference>
<organism evidence="9 10">
    <name type="scientific">Seiridium cardinale</name>
    <dbReference type="NCBI Taxonomy" id="138064"/>
    <lineage>
        <taxon>Eukaryota</taxon>
        <taxon>Fungi</taxon>
        <taxon>Dikarya</taxon>
        <taxon>Ascomycota</taxon>
        <taxon>Pezizomycotina</taxon>
        <taxon>Sordariomycetes</taxon>
        <taxon>Xylariomycetidae</taxon>
        <taxon>Amphisphaeriales</taxon>
        <taxon>Sporocadaceae</taxon>
        <taxon>Seiridium</taxon>
    </lineage>
</organism>
<feature type="compositionally biased region" description="Polar residues" evidence="5">
    <location>
        <begin position="1741"/>
        <end position="1752"/>
    </location>
</feature>
<feature type="domain" description="GH18" evidence="8">
    <location>
        <begin position="117"/>
        <end position="450"/>
    </location>
</feature>
<evidence type="ECO:0000256" key="3">
    <source>
        <dbReference type="ARBA" id="ARBA00022669"/>
    </source>
</evidence>
<evidence type="ECO:0000259" key="7">
    <source>
        <dbReference type="PROSITE" id="PS50941"/>
    </source>
</evidence>
<dbReference type="Pfam" id="PF00704">
    <property type="entry name" value="Glyco_hydro_18"/>
    <property type="match status" value="1"/>
</dbReference>
<dbReference type="Proteomes" id="UP001465668">
    <property type="component" value="Unassembled WGS sequence"/>
</dbReference>
<feature type="disulfide bond" evidence="4">
    <location>
        <begin position="67"/>
        <end position="79"/>
    </location>
</feature>
<evidence type="ECO:0000313" key="9">
    <source>
        <dbReference type="EMBL" id="KAK9775004.1"/>
    </source>
</evidence>
<evidence type="ECO:0000256" key="5">
    <source>
        <dbReference type="SAM" id="MobiDB-lite"/>
    </source>
</evidence>
<dbReference type="Gene3D" id="3.10.50.10">
    <property type="match status" value="1"/>
</dbReference>
<dbReference type="Gene3D" id="3.30.60.10">
    <property type="entry name" value="Endochitinase-like"/>
    <property type="match status" value="1"/>
</dbReference>
<feature type="compositionally biased region" description="Polar residues" evidence="5">
    <location>
        <begin position="1760"/>
        <end position="1770"/>
    </location>
</feature>
<feature type="disulfide bond" evidence="4">
    <location>
        <begin position="72"/>
        <end position="86"/>
    </location>
</feature>
<comment type="caution">
    <text evidence="9">The sequence shown here is derived from an EMBL/GenBank/DDBJ whole genome shotgun (WGS) entry which is preliminary data.</text>
</comment>
<keyword evidence="4" id="KW-1015">Disulfide bond</keyword>
<reference evidence="9 10" key="1">
    <citation type="submission" date="2024-02" db="EMBL/GenBank/DDBJ databases">
        <title>First draft genome assembly of two strains of Seiridium cardinale.</title>
        <authorList>
            <person name="Emiliani G."/>
            <person name="Scali E."/>
        </authorList>
    </citation>
    <scope>NUCLEOTIDE SEQUENCE [LARGE SCALE GENOMIC DNA]</scope>
    <source>
        <strain evidence="9 10">BM-138-000479</strain>
    </source>
</reference>
<dbReference type="PROSITE" id="PS50941">
    <property type="entry name" value="CHIT_BIND_I_2"/>
    <property type="match status" value="1"/>
</dbReference>
<dbReference type="InterPro" id="IPR001223">
    <property type="entry name" value="Glyco_hydro18_cat"/>
</dbReference>
<keyword evidence="3 4" id="KW-0147">Chitin-binding</keyword>
<dbReference type="InterPro" id="IPR017853">
    <property type="entry name" value="GH"/>
</dbReference>
<feature type="domain" description="Chitin-binding type-1" evidence="7">
    <location>
        <begin position="53"/>
        <end position="107"/>
    </location>
</feature>